<dbReference type="GO" id="GO:0016747">
    <property type="term" value="F:acyltransferase activity, transferring groups other than amino-acyl groups"/>
    <property type="evidence" value="ECO:0007669"/>
    <property type="project" value="InterPro"/>
</dbReference>
<keyword evidence="2" id="KW-0012">Acyltransferase</keyword>
<name>A0A1N6TN34_9GAMM</name>
<keyword evidence="4" id="KW-0687">Ribonucleoprotein</keyword>
<dbReference type="OrthoDB" id="9792929at2"/>
<dbReference type="Pfam" id="PF00583">
    <property type="entry name" value="Acetyltransf_1"/>
    <property type="match status" value="1"/>
</dbReference>
<evidence type="ECO:0000259" key="3">
    <source>
        <dbReference type="PROSITE" id="PS51186"/>
    </source>
</evidence>
<dbReference type="InterPro" id="IPR016181">
    <property type="entry name" value="Acyl_CoA_acyltransferase"/>
</dbReference>
<dbReference type="CDD" id="cd04301">
    <property type="entry name" value="NAT_SF"/>
    <property type="match status" value="1"/>
</dbReference>
<dbReference type="Gene3D" id="3.40.630.30">
    <property type="match status" value="1"/>
</dbReference>
<dbReference type="GO" id="GO:0005840">
    <property type="term" value="C:ribosome"/>
    <property type="evidence" value="ECO:0007669"/>
    <property type="project" value="UniProtKB-KW"/>
</dbReference>
<accession>A0A1N6TN34</accession>
<evidence type="ECO:0000313" key="5">
    <source>
        <dbReference type="Proteomes" id="UP000241788"/>
    </source>
</evidence>
<keyword evidence="1" id="KW-0808">Transferase</keyword>
<gene>
    <name evidence="4" type="ORF">SAMN05421546_1422</name>
</gene>
<dbReference type="EMBL" id="FTLW01000003">
    <property type="protein sequence ID" value="SIQ54769.1"/>
    <property type="molecule type" value="Genomic_DNA"/>
</dbReference>
<dbReference type="InterPro" id="IPR000182">
    <property type="entry name" value="GNAT_dom"/>
</dbReference>
<dbReference type="SUPFAM" id="SSF55729">
    <property type="entry name" value="Acyl-CoA N-acyltransferases (Nat)"/>
    <property type="match status" value="1"/>
</dbReference>
<sequence>MKTKVRQAELDDVDELVPLFDAYRQFYDQPSDLTRARNWLRARIGANESVVLLAETDGNAVGFTQLYPMYSSVHTARIWVLNDLYVPPDQRRHGVAKALLKAAIEYARNDGASRLQLETGRRNEAARALYRNAGWQEDDTQWYSVPLN</sequence>
<keyword evidence="4" id="KW-0689">Ribosomal protein</keyword>
<keyword evidence="5" id="KW-1185">Reference proteome</keyword>
<dbReference type="PANTHER" id="PTHR43877:SF2">
    <property type="entry name" value="AMINOALKYLPHOSPHONATE N-ACETYLTRANSFERASE-RELATED"/>
    <property type="match status" value="1"/>
</dbReference>
<dbReference type="STRING" id="1604334.SAMN05421546_1422"/>
<dbReference type="PANTHER" id="PTHR43877">
    <property type="entry name" value="AMINOALKYLPHOSPHONATE N-ACETYLTRANSFERASE-RELATED-RELATED"/>
    <property type="match status" value="1"/>
</dbReference>
<proteinExistence type="predicted"/>
<feature type="domain" description="N-acetyltransferase" evidence="3">
    <location>
        <begin position="3"/>
        <end position="148"/>
    </location>
</feature>
<protein>
    <submittedName>
        <fullName evidence="4">Ribosomal protein S18 acetylase RimI</fullName>
    </submittedName>
</protein>
<reference evidence="5" key="1">
    <citation type="submission" date="2017-01" db="EMBL/GenBank/DDBJ databases">
        <authorList>
            <person name="Varghese N."/>
            <person name="Submissions S."/>
        </authorList>
    </citation>
    <scope>NUCLEOTIDE SEQUENCE [LARGE SCALE GENOMIC DNA]</scope>
    <source>
        <strain evidence="5">UM1</strain>
    </source>
</reference>
<dbReference type="InterPro" id="IPR050832">
    <property type="entry name" value="Bact_Acetyltransf"/>
</dbReference>
<dbReference type="Proteomes" id="UP000241788">
    <property type="component" value="Unassembled WGS sequence"/>
</dbReference>
<dbReference type="PROSITE" id="PS51186">
    <property type="entry name" value="GNAT"/>
    <property type="match status" value="1"/>
</dbReference>
<evidence type="ECO:0000313" key="4">
    <source>
        <dbReference type="EMBL" id="SIQ54769.1"/>
    </source>
</evidence>
<dbReference type="AlphaFoldDB" id="A0A1N6TN34"/>
<evidence type="ECO:0000256" key="1">
    <source>
        <dbReference type="ARBA" id="ARBA00022679"/>
    </source>
</evidence>
<organism evidence="4 5">
    <name type="scientific">Solilutibacter tolerans</name>
    <dbReference type="NCBI Taxonomy" id="1604334"/>
    <lineage>
        <taxon>Bacteria</taxon>
        <taxon>Pseudomonadati</taxon>
        <taxon>Pseudomonadota</taxon>
        <taxon>Gammaproteobacteria</taxon>
        <taxon>Lysobacterales</taxon>
        <taxon>Lysobacteraceae</taxon>
        <taxon>Solilutibacter</taxon>
    </lineage>
</organism>
<dbReference type="RefSeq" id="WP_076586725.1">
    <property type="nucleotide sequence ID" value="NZ_FTLW01000003.1"/>
</dbReference>
<evidence type="ECO:0000256" key="2">
    <source>
        <dbReference type="ARBA" id="ARBA00023315"/>
    </source>
</evidence>